<evidence type="ECO:0000313" key="1">
    <source>
        <dbReference type="EMBL" id="ATA67548.1"/>
    </source>
</evidence>
<dbReference type="SUPFAM" id="SSF51261">
    <property type="entry name" value="Duplicated hybrid motif"/>
    <property type="match status" value="2"/>
</dbReference>
<sequence>MVCKHKAEWSYKWAKIKSDYEKFIKYHYPKAKQEYVDERLDEIQAKYDALYDFWDKLNFKTDTFWYFEPFAWVEQMKRVFSVSKWRNPIDNAMLCLYTQNGNYKPWHGSFGDKIRVGNKTPIHTGIDLLAVPGTPVYACLKSKVDRIYTSKSLAGHCVVLEVLDKEIFKLMKRDYTPKYANKGEMLQQNFDEDKKVYLVFWHLSKNDFFKAGDIVEPNDIIGLTGVSGENGKDFETCNPHLHFEITNGGSTRGLNGKTNPCVYFAFKTEDDLTKEEIEYQKKLKDKNNW</sequence>
<dbReference type="PANTHER" id="PTHR21666:SF289">
    <property type="entry name" value="L-ALA--D-GLU ENDOPEPTIDASE"/>
    <property type="match status" value="1"/>
</dbReference>
<proteinExistence type="predicted"/>
<dbReference type="CDD" id="cd12797">
    <property type="entry name" value="M23_peptidase"/>
    <property type="match status" value="1"/>
</dbReference>
<dbReference type="InterPro" id="IPR050570">
    <property type="entry name" value="Cell_wall_metabolism_enzyme"/>
</dbReference>
<dbReference type="EMBL" id="CP022378">
    <property type="protein sequence ID" value="ATA67548.1"/>
    <property type="molecule type" value="Genomic_DNA"/>
</dbReference>
<gene>
    <name evidence="1" type="ORF">CGC48_02225</name>
</gene>
<dbReference type="KEGG" id="ccyn:CGC48_02225"/>
<dbReference type="GeneID" id="96780610"/>
<dbReference type="GO" id="GO:0004222">
    <property type="term" value="F:metalloendopeptidase activity"/>
    <property type="evidence" value="ECO:0007669"/>
    <property type="project" value="TreeGrafter"/>
</dbReference>
<dbReference type="Gene3D" id="2.70.70.10">
    <property type="entry name" value="Glucose Permease (Domain IIA)"/>
    <property type="match status" value="1"/>
</dbReference>
<organism evidence="1 2">
    <name type="scientific">Capnocytophaga cynodegmi</name>
    <dbReference type="NCBI Taxonomy" id="28189"/>
    <lineage>
        <taxon>Bacteria</taxon>
        <taxon>Pseudomonadati</taxon>
        <taxon>Bacteroidota</taxon>
        <taxon>Flavobacteriia</taxon>
        <taxon>Flavobacteriales</taxon>
        <taxon>Flavobacteriaceae</taxon>
        <taxon>Capnocytophaga</taxon>
    </lineage>
</organism>
<dbReference type="Proteomes" id="UP000242855">
    <property type="component" value="Chromosome"/>
</dbReference>
<accession>A0A250E729</accession>
<name>A0A250E729_9FLAO</name>
<reference evidence="1 2" key="1">
    <citation type="journal article" date="2017" name="Genome Announc.">
        <title>Twelve Complete Reference Genomes of Clinical Isolates in the Capnocytophaga Genus.</title>
        <authorList>
            <person name="Villarma A."/>
            <person name="Gulvik C.A."/>
            <person name="Rowe L.A."/>
            <person name="Sheth M."/>
            <person name="Juieng P."/>
            <person name="Nicholson A.C."/>
            <person name="Loparev V.N."/>
            <person name="McQuiston J.R."/>
        </authorList>
    </citation>
    <scope>NUCLEOTIDE SEQUENCE [LARGE SCALE GENOMIC DNA]</scope>
    <source>
        <strain evidence="1 2">G7591</strain>
    </source>
</reference>
<protein>
    <submittedName>
        <fullName evidence="1">Uncharacterized protein</fullName>
    </submittedName>
</protein>
<dbReference type="RefSeq" id="WP_098028297.1">
    <property type="nucleotide sequence ID" value="NZ_CP022378.1"/>
</dbReference>
<dbReference type="AlphaFoldDB" id="A0A250E729"/>
<dbReference type="PANTHER" id="PTHR21666">
    <property type="entry name" value="PEPTIDASE-RELATED"/>
    <property type="match status" value="1"/>
</dbReference>
<evidence type="ECO:0000313" key="2">
    <source>
        <dbReference type="Proteomes" id="UP000242855"/>
    </source>
</evidence>
<dbReference type="InterPro" id="IPR011055">
    <property type="entry name" value="Dup_hybrid_motif"/>
</dbReference>